<dbReference type="OrthoDB" id="4447at2759"/>
<protein>
    <recommendedName>
        <fullName evidence="2">DUF4110 domain-containing protein</fullName>
    </recommendedName>
</protein>
<evidence type="ECO:0000313" key="3">
    <source>
        <dbReference type="EMBL" id="EAU33767.1"/>
    </source>
</evidence>
<feature type="compositionally biased region" description="Basic and acidic residues" evidence="1">
    <location>
        <begin position="7"/>
        <end position="16"/>
    </location>
</feature>
<feature type="region of interest" description="Disordered" evidence="1">
    <location>
        <begin position="322"/>
        <end position="350"/>
    </location>
</feature>
<dbReference type="InterPro" id="IPR052588">
    <property type="entry name" value="Kelch_domain_protein"/>
</dbReference>
<dbReference type="AlphaFoldDB" id="Q0CJX8"/>
<dbReference type="OMA" id="PSPRVGC"/>
<dbReference type="RefSeq" id="XP_001215184.1">
    <property type="nucleotide sequence ID" value="XM_001215184.1"/>
</dbReference>
<feature type="region of interest" description="Disordered" evidence="1">
    <location>
        <begin position="531"/>
        <end position="606"/>
    </location>
</feature>
<organism evidence="3 4">
    <name type="scientific">Aspergillus terreus (strain NIH 2624 / FGSC A1156)</name>
    <dbReference type="NCBI Taxonomy" id="341663"/>
    <lineage>
        <taxon>Eukaryota</taxon>
        <taxon>Fungi</taxon>
        <taxon>Dikarya</taxon>
        <taxon>Ascomycota</taxon>
        <taxon>Pezizomycotina</taxon>
        <taxon>Eurotiomycetes</taxon>
        <taxon>Eurotiomycetidae</taxon>
        <taxon>Eurotiales</taxon>
        <taxon>Aspergillaceae</taxon>
        <taxon>Aspergillus</taxon>
        <taxon>Aspergillus subgen. Circumdati</taxon>
    </lineage>
</organism>
<feature type="compositionally biased region" description="Basic and acidic residues" evidence="1">
    <location>
        <begin position="455"/>
        <end position="464"/>
    </location>
</feature>
<feature type="region of interest" description="Disordered" evidence="1">
    <location>
        <begin position="1"/>
        <end position="41"/>
    </location>
</feature>
<evidence type="ECO:0000259" key="2">
    <source>
        <dbReference type="Pfam" id="PF13422"/>
    </source>
</evidence>
<dbReference type="HOGENOM" id="CLU_008722_0_0_1"/>
<feature type="region of interest" description="Disordered" evidence="1">
    <location>
        <begin position="434"/>
        <end position="465"/>
    </location>
</feature>
<dbReference type="STRING" id="341663.Q0CJX8"/>
<dbReference type="PANTHER" id="PTHR46063">
    <property type="entry name" value="KELCH DOMAIN-CONTAINING PROTEIN"/>
    <property type="match status" value="1"/>
</dbReference>
<dbReference type="Pfam" id="PF24681">
    <property type="entry name" value="Kelch_KLHDC2_KLHL20_DRC7"/>
    <property type="match status" value="1"/>
</dbReference>
<feature type="domain" description="DUF4110" evidence="2">
    <location>
        <begin position="595"/>
        <end position="685"/>
    </location>
</feature>
<dbReference type="Gene3D" id="2.120.10.80">
    <property type="entry name" value="Kelch-type beta propeller"/>
    <property type="match status" value="2"/>
</dbReference>
<feature type="compositionally biased region" description="Basic residues" evidence="1">
    <location>
        <begin position="19"/>
        <end position="32"/>
    </location>
</feature>
<proteinExistence type="predicted"/>
<accession>Q0CJX8</accession>
<reference evidence="4" key="1">
    <citation type="submission" date="2005-09" db="EMBL/GenBank/DDBJ databases">
        <title>Annotation of the Aspergillus terreus NIH2624 genome.</title>
        <authorList>
            <person name="Birren B.W."/>
            <person name="Lander E.S."/>
            <person name="Galagan J.E."/>
            <person name="Nusbaum C."/>
            <person name="Devon K."/>
            <person name="Henn M."/>
            <person name="Ma L.-J."/>
            <person name="Jaffe D.B."/>
            <person name="Butler J."/>
            <person name="Alvarez P."/>
            <person name="Gnerre S."/>
            <person name="Grabherr M."/>
            <person name="Kleber M."/>
            <person name="Mauceli E.W."/>
            <person name="Brockman W."/>
            <person name="Rounsley S."/>
            <person name="Young S.K."/>
            <person name="LaButti K."/>
            <person name="Pushparaj V."/>
            <person name="DeCaprio D."/>
            <person name="Crawford M."/>
            <person name="Koehrsen M."/>
            <person name="Engels R."/>
            <person name="Montgomery P."/>
            <person name="Pearson M."/>
            <person name="Howarth C."/>
            <person name="Larson L."/>
            <person name="Luoma S."/>
            <person name="White J."/>
            <person name="Alvarado L."/>
            <person name="Kodira C.D."/>
            <person name="Zeng Q."/>
            <person name="Oleary S."/>
            <person name="Yandava C."/>
            <person name="Denning D.W."/>
            <person name="Nierman W.C."/>
            <person name="Milne T."/>
            <person name="Madden K."/>
        </authorList>
    </citation>
    <scope>NUCLEOTIDE SEQUENCE [LARGE SCALE GENOMIC DNA]</scope>
    <source>
        <strain evidence="4">NIH 2624 / FGSC A1156</strain>
    </source>
</reference>
<feature type="compositionally biased region" description="Basic and acidic residues" evidence="1">
    <location>
        <begin position="434"/>
        <end position="443"/>
    </location>
</feature>
<dbReference type="Proteomes" id="UP000007963">
    <property type="component" value="Unassembled WGS sequence"/>
</dbReference>
<sequence length="693" mass="78616">MGKKNKKSAEHKERVAAKQSKKAAQKEKKSKTKGRDADSDVEDADLDAILAQYAEEQAKFLKVTEVSSGPPTPRSSATVIASPSNRNELLVFGGEYFDGTIATFFNNLFVYNIDRGDWKEVTSPNSPLPRSGHAWCRGGNSGGIYLFGGKRLHIYINFGIQSDTCRTGEFSSPKQGTFYHYNDFWHLDPSTREWTRLETKGKGPPARSGHRMTYYKNYILLFGGFQDTSQQTKYLQDLWIYDCSKYTWFNPPLATASQKPDPRSSFSFLPNESGAVLYGGYSRVKASTVVGNRPQKGGPQRMTMKPMVHQDTWLLRVTPPEADAGASAAPTVRWERRKKPANSPNPPRAGATMAYHKGRGIMFGGVHDVEMSEEGIDSEFFDTLYAWNTDRNRFFPLSLRRPRAPGKKQLANQAKSRDRTKADEEELLKNLKALEAKGGLRGDDSDDEMQLSTPKSEEKPEEPQKPSIVRFEMPHRRFNAQLAVQDDTLFIFGGTFEKGDREFTFDDMYSIDLVKLDGVKEIYYNEPANWHLLNEEESDDEMDEDEEEDEDEDEEDTMSLDASSQAPTELTEPTVPSVTKEMEQLEVEEQEGEPSVQDSRPQPRPFESLREFFSRTSEEWQKVLMETLAERGITIEKNIKELRKDAFSMAEEKWWDSREEIMALEDEQEAAGIGEVVNIADRTENAGGAGRRR</sequence>
<dbReference type="InterPro" id="IPR025183">
    <property type="entry name" value="DUF4110"/>
</dbReference>
<dbReference type="EMBL" id="CH476601">
    <property type="protein sequence ID" value="EAU33767.1"/>
    <property type="molecule type" value="Genomic_DNA"/>
</dbReference>
<dbReference type="PANTHER" id="PTHR46063:SF1">
    <property type="entry name" value="KELCH DOMAIN-CONTAINING PROTEIN 4"/>
    <property type="match status" value="1"/>
</dbReference>
<dbReference type="SUPFAM" id="SSF117281">
    <property type="entry name" value="Kelch motif"/>
    <property type="match status" value="2"/>
</dbReference>
<dbReference type="InterPro" id="IPR015915">
    <property type="entry name" value="Kelch-typ_b-propeller"/>
</dbReference>
<feature type="region of interest" description="Disordered" evidence="1">
    <location>
        <begin position="404"/>
        <end position="423"/>
    </location>
</feature>
<gene>
    <name evidence="3" type="ORF">ATEG_06006</name>
</gene>
<dbReference type="VEuPathDB" id="FungiDB:ATEG_06006"/>
<evidence type="ECO:0000313" key="4">
    <source>
        <dbReference type="Proteomes" id="UP000007963"/>
    </source>
</evidence>
<feature type="compositionally biased region" description="Acidic residues" evidence="1">
    <location>
        <begin position="535"/>
        <end position="558"/>
    </location>
</feature>
<evidence type="ECO:0000256" key="1">
    <source>
        <dbReference type="SAM" id="MobiDB-lite"/>
    </source>
</evidence>
<dbReference type="Pfam" id="PF13422">
    <property type="entry name" value="DUF4110"/>
    <property type="match status" value="1"/>
</dbReference>
<name>Q0CJX8_ASPTN</name>
<dbReference type="eggNOG" id="KOG1230">
    <property type="taxonomic scope" value="Eukaryota"/>
</dbReference>
<dbReference type="GeneID" id="4321581"/>